<dbReference type="InterPro" id="IPR002501">
    <property type="entry name" value="PsdUridine_synth_N"/>
</dbReference>
<dbReference type="CDD" id="cd02573">
    <property type="entry name" value="PseudoU_synth_EcTruB"/>
    <property type="match status" value="1"/>
</dbReference>
<dbReference type="PANTHER" id="PTHR13767">
    <property type="entry name" value="TRNA-PSEUDOURIDINE SYNTHASE"/>
    <property type="match status" value="1"/>
</dbReference>
<dbReference type="HAMAP" id="MF_01080">
    <property type="entry name" value="TruB_bact"/>
    <property type="match status" value="1"/>
</dbReference>
<dbReference type="Pfam" id="PF16198">
    <property type="entry name" value="TruB_C_2"/>
    <property type="match status" value="1"/>
</dbReference>
<protein>
    <recommendedName>
        <fullName evidence="5">tRNA pseudouridine synthase B</fullName>
        <ecNumber evidence="5">5.4.99.25</ecNumber>
    </recommendedName>
    <alternativeName>
        <fullName evidence="5">tRNA pseudouridine(55) synthase</fullName>
        <shortName evidence="5">Psi55 synthase</shortName>
    </alternativeName>
    <alternativeName>
        <fullName evidence="5">tRNA pseudouridylate synthase</fullName>
    </alternativeName>
    <alternativeName>
        <fullName evidence="5">tRNA-uridine isomerase</fullName>
    </alternativeName>
</protein>
<keyword evidence="4 5" id="KW-0413">Isomerase</keyword>
<dbReference type="EMBL" id="RJKX01000015">
    <property type="protein sequence ID" value="ROP84343.1"/>
    <property type="molecule type" value="Genomic_DNA"/>
</dbReference>
<feature type="domain" description="Pseudouridine synthase II N-terminal" evidence="6">
    <location>
        <begin position="39"/>
        <end position="194"/>
    </location>
</feature>
<keyword evidence="3 5" id="KW-0819">tRNA processing</keyword>
<dbReference type="GO" id="GO:0003723">
    <property type="term" value="F:RNA binding"/>
    <property type="evidence" value="ECO:0007669"/>
    <property type="project" value="InterPro"/>
</dbReference>
<dbReference type="EC" id="5.4.99.25" evidence="5"/>
<evidence type="ECO:0000313" key="8">
    <source>
        <dbReference type="EMBL" id="ROP84343.1"/>
    </source>
</evidence>
<sequence>MKPPPTQTMRRAEREAIHGWLVLDKPLGLTSTAAVGRVRRLTGAAKVGHGGTLDPLATGLLPIALGEATKTVGFAMTGAKTYRMRIAWGEERSTDDREGTVTRTSQVRPDAAAIAAALPAFIGQIMQVPPAFSAIKVAGQRSYDLARAHAAGEGEAPAPLAARLARIDAIRPLDPGASPDEAEFEVDCGKGVYMRSLARDLARALGTCGHVAALRRTRVGPFDLTQAISVGERKWLDGEIPLDKGGDLCDKAAIIAHLLPVATALDDIPALALTEAEAERLRHGGAVSPGSAEMIRRLATLGEGTVVAAFQGERLVALAEVGDGAIRPVRVMNL</sequence>
<dbReference type="PANTHER" id="PTHR13767:SF2">
    <property type="entry name" value="PSEUDOURIDYLATE SYNTHASE TRUB1"/>
    <property type="match status" value="1"/>
</dbReference>
<evidence type="ECO:0000259" key="7">
    <source>
        <dbReference type="Pfam" id="PF16198"/>
    </source>
</evidence>
<evidence type="ECO:0000256" key="5">
    <source>
        <dbReference type="HAMAP-Rule" id="MF_01080"/>
    </source>
</evidence>
<dbReference type="Pfam" id="PF01509">
    <property type="entry name" value="TruB_N"/>
    <property type="match status" value="1"/>
</dbReference>
<dbReference type="InterPro" id="IPR032819">
    <property type="entry name" value="TruB_C"/>
</dbReference>
<dbReference type="NCBIfam" id="TIGR00431">
    <property type="entry name" value="TruB"/>
    <property type="match status" value="1"/>
</dbReference>
<dbReference type="AlphaFoldDB" id="A0A3N1KR72"/>
<evidence type="ECO:0000256" key="3">
    <source>
        <dbReference type="ARBA" id="ARBA00022694"/>
    </source>
</evidence>
<proteinExistence type="inferred from homology"/>
<comment type="caution">
    <text evidence="8">The sequence shown here is derived from an EMBL/GenBank/DDBJ whole genome shotgun (WGS) entry which is preliminary data.</text>
</comment>
<dbReference type="InterPro" id="IPR014780">
    <property type="entry name" value="tRNA_psdUridine_synth_TruB"/>
</dbReference>
<evidence type="ECO:0000256" key="4">
    <source>
        <dbReference type="ARBA" id="ARBA00023235"/>
    </source>
</evidence>
<dbReference type="GO" id="GO:0160148">
    <property type="term" value="F:tRNA pseudouridine(55) synthase activity"/>
    <property type="evidence" value="ECO:0007669"/>
    <property type="project" value="UniProtKB-EC"/>
</dbReference>
<comment type="function">
    <text evidence="5">Responsible for synthesis of pseudouridine from uracil-55 in the psi GC loop of transfer RNAs.</text>
</comment>
<dbReference type="SUPFAM" id="SSF55120">
    <property type="entry name" value="Pseudouridine synthase"/>
    <property type="match status" value="1"/>
</dbReference>
<dbReference type="GO" id="GO:1990481">
    <property type="term" value="P:mRNA pseudouridine synthesis"/>
    <property type="evidence" value="ECO:0007669"/>
    <property type="project" value="TreeGrafter"/>
</dbReference>
<gene>
    <name evidence="5" type="primary">truB</name>
    <name evidence="8" type="ORF">EDC65_3694</name>
</gene>
<dbReference type="Gene3D" id="3.30.2350.10">
    <property type="entry name" value="Pseudouridine synthase"/>
    <property type="match status" value="1"/>
</dbReference>
<evidence type="ECO:0000256" key="2">
    <source>
        <dbReference type="ARBA" id="ARBA00005642"/>
    </source>
</evidence>
<accession>A0A3N1KR72</accession>
<evidence type="ECO:0000313" key="9">
    <source>
        <dbReference type="Proteomes" id="UP000278222"/>
    </source>
</evidence>
<dbReference type="GO" id="GO:0031119">
    <property type="term" value="P:tRNA pseudouridine synthesis"/>
    <property type="evidence" value="ECO:0007669"/>
    <property type="project" value="UniProtKB-UniRule"/>
</dbReference>
<reference evidence="8 9" key="1">
    <citation type="submission" date="2018-11" db="EMBL/GenBank/DDBJ databases">
        <title>Genomic Encyclopedia of Type Strains, Phase IV (KMG-IV): sequencing the most valuable type-strain genomes for metagenomic binning, comparative biology and taxonomic classification.</title>
        <authorList>
            <person name="Goeker M."/>
        </authorList>
    </citation>
    <scope>NUCLEOTIDE SEQUENCE [LARGE SCALE GENOMIC DNA]</scope>
    <source>
        <strain evidence="8 9">DSM 5900</strain>
    </source>
</reference>
<dbReference type="Proteomes" id="UP000278222">
    <property type="component" value="Unassembled WGS sequence"/>
</dbReference>
<name>A0A3N1KR72_9PROT</name>
<evidence type="ECO:0000256" key="1">
    <source>
        <dbReference type="ARBA" id="ARBA00000385"/>
    </source>
</evidence>
<organism evidence="8 9">
    <name type="scientific">Stella humosa</name>
    <dbReference type="NCBI Taxonomy" id="94"/>
    <lineage>
        <taxon>Bacteria</taxon>
        <taxon>Pseudomonadati</taxon>
        <taxon>Pseudomonadota</taxon>
        <taxon>Alphaproteobacteria</taxon>
        <taxon>Rhodospirillales</taxon>
        <taxon>Stellaceae</taxon>
        <taxon>Stella</taxon>
    </lineage>
</organism>
<comment type="similarity">
    <text evidence="2 5">Belongs to the pseudouridine synthase TruB family. Type 1 subfamily.</text>
</comment>
<feature type="active site" description="Nucleophile" evidence="5">
    <location>
        <position position="54"/>
    </location>
</feature>
<keyword evidence="9" id="KW-1185">Reference proteome</keyword>
<feature type="domain" description="tRNA pseudouridylate synthase B C-terminal" evidence="7">
    <location>
        <begin position="195"/>
        <end position="230"/>
    </location>
</feature>
<dbReference type="InterPro" id="IPR020103">
    <property type="entry name" value="PsdUridine_synth_cat_dom_sf"/>
</dbReference>
<comment type="catalytic activity">
    <reaction evidence="1 5">
        <text>uridine(55) in tRNA = pseudouridine(55) in tRNA</text>
        <dbReference type="Rhea" id="RHEA:42532"/>
        <dbReference type="Rhea" id="RHEA-COMP:10101"/>
        <dbReference type="Rhea" id="RHEA-COMP:10102"/>
        <dbReference type="ChEBI" id="CHEBI:65314"/>
        <dbReference type="ChEBI" id="CHEBI:65315"/>
        <dbReference type="EC" id="5.4.99.25"/>
    </reaction>
</comment>
<evidence type="ECO:0000259" key="6">
    <source>
        <dbReference type="Pfam" id="PF01509"/>
    </source>
</evidence>